<name>A0A9D5CJT7_9LILI</name>
<reference evidence="1" key="1">
    <citation type="submission" date="2021-03" db="EMBL/GenBank/DDBJ databases">
        <authorList>
            <person name="Li Z."/>
            <person name="Yang C."/>
        </authorList>
    </citation>
    <scope>NUCLEOTIDE SEQUENCE</scope>
    <source>
        <strain evidence="1">Dzin_1.0</strain>
        <tissue evidence="1">Leaf</tissue>
    </source>
</reference>
<evidence type="ECO:0000313" key="2">
    <source>
        <dbReference type="Proteomes" id="UP001085076"/>
    </source>
</evidence>
<comment type="caution">
    <text evidence="1">The sequence shown here is derived from an EMBL/GenBank/DDBJ whole genome shotgun (WGS) entry which is preliminary data.</text>
</comment>
<organism evidence="1 2">
    <name type="scientific">Dioscorea zingiberensis</name>
    <dbReference type="NCBI Taxonomy" id="325984"/>
    <lineage>
        <taxon>Eukaryota</taxon>
        <taxon>Viridiplantae</taxon>
        <taxon>Streptophyta</taxon>
        <taxon>Embryophyta</taxon>
        <taxon>Tracheophyta</taxon>
        <taxon>Spermatophyta</taxon>
        <taxon>Magnoliopsida</taxon>
        <taxon>Liliopsida</taxon>
        <taxon>Dioscoreales</taxon>
        <taxon>Dioscoreaceae</taxon>
        <taxon>Dioscorea</taxon>
    </lineage>
</organism>
<evidence type="ECO:0000313" key="1">
    <source>
        <dbReference type="EMBL" id="KAJ0973838.1"/>
    </source>
</evidence>
<dbReference type="AlphaFoldDB" id="A0A9D5CJT7"/>
<protein>
    <submittedName>
        <fullName evidence="1">Uncharacterized protein</fullName>
    </submittedName>
</protein>
<gene>
    <name evidence="1" type="ORF">J5N97_015803</name>
</gene>
<proteinExistence type="predicted"/>
<dbReference type="Proteomes" id="UP001085076">
    <property type="component" value="Miscellaneous, Linkage group lg04"/>
</dbReference>
<sequence>MATRKLLSLSRRHRPQWVLPSRSASTAISPIDDLSPALSDRPPVMLYDQLAAAVRSKIKRLDDPDPRFLRYASPHPALSDHASILSAQWAPRRHRVYTTVIHAHQSTTGWKYLGKYQGKVISAAGAVKHEDAVDLVRIIDDDIPLAQFAVAFNGASWTEPDSHCFDGHVINARVPGIEILVEESTWSV</sequence>
<reference evidence="1" key="2">
    <citation type="journal article" date="2022" name="Hortic Res">
        <title>The genome of Dioscorea zingiberensis sheds light on the biosynthesis, origin and evolution of the medicinally important diosgenin saponins.</title>
        <authorList>
            <person name="Li Y."/>
            <person name="Tan C."/>
            <person name="Li Z."/>
            <person name="Guo J."/>
            <person name="Li S."/>
            <person name="Chen X."/>
            <person name="Wang C."/>
            <person name="Dai X."/>
            <person name="Yang H."/>
            <person name="Song W."/>
            <person name="Hou L."/>
            <person name="Xu J."/>
            <person name="Tong Z."/>
            <person name="Xu A."/>
            <person name="Yuan X."/>
            <person name="Wang W."/>
            <person name="Yang Q."/>
            <person name="Chen L."/>
            <person name="Sun Z."/>
            <person name="Wang K."/>
            <person name="Pan B."/>
            <person name="Chen J."/>
            <person name="Bao Y."/>
            <person name="Liu F."/>
            <person name="Qi X."/>
            <person name="Gang D.R."/>
            <person name="Wen J."/>
            <person name="Li J."/>
        </authorList>
    </citation>
    <scope>NUCLEOTIDE SEQUENCE</scope>
    <source>
        <strain evidence="1">Dzin_1.0</strain>
    </source>
</reference>
<dbReference type="OrthoDB" id="1938177at2759"/>
<keyword evidence="2" id="KW-1185">Reference proteome</keyword>
<dbReference type="EMBL" id="JAGGNH010000004">
    <property type="protein sequence ID" value="KAJ0973838.1"/>
    <property type="molecule type" value="Genomic_DNA"/>
</dbReference>
<accession>A0A9D5CJT7</accession>